<proteinExistence type="inferred from homology"/>
<evidence type="ECO:0000256" key="16">
    <source>
        <dbReference type="SAM" id="MobiDB-lite"/>
    </source>
</evidence>
<comment type="similarity">
    <text evidence="5">Belongs to the STT3 family.</text>
</comment>
<keyword evidence="9 17" id="KW-0812">Transmembrane</keyword>
<dbReference type="EC" id="2.4.99.18" evidence="6"/>
<evidence type="ECO:0000256" key="9">
    <source>
        <dbReference type="ARBA" id="ARBA00022692"/>
    </source>
</evidence>
<evidence type="ECO:0000256" key="8">
    <source>
        <dbReference type="ARBA" id="ARBA00022679"/>
    </source>
</evidence>
<keyword evidence="11" id="KW-0460">Magnesium</keyword>
<feature type="region of interest" description="Disordered" evidence="16">
    <location>
        <begin position="653"/>
        <end position="673"/>
    </location>
</feature>
<protein>
    <recommendedName>
        <fullName evidence="6">dolichyl-diphosphooligosaccharide--protein glycotransferase</fullName>
        <ecNumber evidence="6">2.4.99.18</ecNumber>
    </recommendedName>
</protein>
<evidence type="ECO:0000256" key="7">
    <source>
        <dbReference type="ARBA" id="ARBA00022676"/>
    </source>
</evidence>
<feature type="compositionally biased region" description="Basic and acidic residues" evidence="16">
    <location>
        <begin position="653"/>
        <end position="662"/>
    </location>
</feature>
<keyword evidence="21" id="KW-1185">Reference proteome</keyword>
<organism evidence="20 21">
    <name type="scientific">Chrysophaeum taylorii</name>
    <dbReference type="NCBI Taxonomy" id="2483200"/>
    <lineage>
        <taxon>Eukaryota</taxon>
        <taxon>Sar</taxon>
        <taxon>Stramenopiles</taxon>
        <taxon>Ochrophyta</taxon>
        <taxon>Pelagophyceae</taxon>
        <taxon>Pelagomonadales</taxon>
        <taxon>Pelagomonadaceae</taxon>
        <taxon>Chrysophaeum</taxon>
    </lineage>
</organism>
<feature type="transmembrane region" description="Helical" evidence="17">
    <location>
        <begin position="224"/>
        <end position="241"/>
    </location>
</feature>
<keyword evidence="12 17" id="KW-1133">Transmembrane helix</keyword>
<evidence type="ECO:0000256" key="3">
    <source>
        <dbReference type="ARBA" id="ARBA00004127"/>
    </source>
</evidence>
<evidence type="ECO:0000256" key="11">
    <source>
        <dbReference type="ARBA" id="ARBA00022842"/>
    </source>
</evidence>
<evidence type="ECO:0000259" key="19">
    <source>
        <dbReference type="Pfam" id="PF21436"/>
    </source>
</evidence>
<dbReference type="PANTHER" id="PTHR13872:SF1">
    <property type="entry name" value="DOLICHYL-DIPHOSPHOOLIGOSACCHARIDE--PROTEIN GLYCOSYLTRANSFERASE SUBUNIT STT3B"/>
    <property type="match status" value="1"/>
</dbReference>
<evidence type="ECO:0000259" key="18">
    <source>
        <dbReference type="Pfam" id="PF02516"/>
    </source>
</evidence>
<comment type="caution">
    <text evidence="20">The sequence shown here is derived from an EMBL/GenBank/DDBJ whole genome shotgun (WGS) entry which is preliminary data.</text>
</comment>
<feature type="domain" description="STT3/PglB/AglB core" evidence="19">
    <location>
        <begin position="451"/>
        <end position="505"/>
    </location>
</feature>
<evidence type="ECO:0000256" key="15">
    <source>
        <dbReference type="ARBA" id="ARBA00048829"/>
    </source>
</evidence>
<dbReference type="GO" id="GO:0004579">
    <property type="term" value="F:dolichyl-diphosphooligosaccharide-protein glycotransferase activity"/>
    <property type="evidence" value="ECO:0007669"/>
    <property type="project" value="UniProtKB-EC"/>
</dbReference>
<evidence type="ECO:0000256" key="4">
    <source>
        <dbReference type="ARBA" id="ARBA00004922"/>
    </source>
</evidence>
<dbReference type="EMBL" id="JAQMWT010000014">
    <property type="protein sequence ID" value="KAJ8613988.1"/>
    <property type="molecule type" value="Genomic_DNA"/>
</dbReference>
<evidence type="ECO:0000256" key="12">
    <source>
        <dbReference type="ARBA" id="ARBA00022989"/>
    </source>
</evidence>
<dbReference type="Pfam" id="PF21436">
    <property type="entry name" value="STT3-PglB_core"/>
    <property type="match status" value="1"/>
</dbReference>
<comment type="cofactor">
    <cofactor evidence="2">
        <name>Mg(2+)</name>
        <dbReference type="ChEBI" id="CHEBI:18420"/>
    </cofactor>
</comment>
<feature type="transmembrane region" description="Helical" evidence="17">
    <location>
        <begin position="161"/>
        <end position="185"/>
    </location>
</feature>
<dbReference type="InterPro" id="IPR048307">
    <property type="entry name" value="STT3_N"/>
</dbReference>
<dbReference type="PANTHER" id="PTHR13872">
    <property type="entry name" value="DOLICHYL-DIPHOSPHOOLIGOSACCHARIDE--PROTEIN GLYCOSYLTRANSFERASE SUBUNIT"/>
    <property type="match status" value="1"/>
</dbReference>
<evidence type="ECO:0000256" key="6">
    <source>
        <dbReference type="ARBA" id="ARBA00012605"/>
    </source>
</evidence>
<feature type="transmembrane region" description="Helical" evidence="17">
    <location>
        <begin position="338"/>
        <end position="371"/>
    </location>
</feature>
<feature type="domain" description="Oligosaccharyl transferase STT3 N-terminal" evidence="18">
    <location>
        <begin position="7"/>
        <end position="358"/>
    </location>
</feature>
<comment type="subcellular location">
    <subcellularLocation>
        <location evidence="3">Endomembrane system</location>
        <topology evidence="3">Multi-pass membrane protein</topology>
    </subcellularLocation>
</comment>
<evidence type="ECO:0000256" key="10">
    <source>
        <dbReference type="ARBA" id="ARBA00022723"/>
    </source>
</evidence>
<feature type="transmembrane region" description="Helical" evidence="17">
    <location>
        <begin position="100"/>
        <end position="119"/>
    </location>
</feature>
<reference evidence="20" key="1">
    <citation type="submission" date="2023-01" db="EMBL/GenBank/DDBJ databases">
        <title>Metagenome sequencing of chrysophaentin producing Chrysophaeum taylorii.</title>
        <authorList>
            <person name="Davison J."/>
            <person name="Bewley C."/>
        </authorList>
    </citation>
    <scope>NUCLEOTIDE SEQUENCE</scope>
    <source>
        <strain evidence="20">NIES-1699</strain>
    </source>
</reference>
<name>A0AAD7XRY3_9STRA</name>
<comment type="catalytic activity">
    <reaction evidence="15">
        <text>a di-trans,poly-cis-dolichyl diphosphooligosaccharide + L-asparaginyl-[protein] = N(4)-(oligosaccharide-(1-&gt;4)-N-acetyl-beta-D-glucosaminyl-(1-&gt;4)-N-acetyl-beta-D-glucosaminyl)-L-asparaginyl-[protein] + a di-trans,poly-cis-dolichyl diphosphate + H(+)</text>
        <dbReference type="Rhea" id="RHEA:22980"/>
        <dbReference type="Rhea" id="RHEA-COMP:12804"/>
        <dbReference type="Rhea" id="RHEA-COMP:12805"/>
        <dbReference type="Rhea" id="RHEA-COMP:19506"/>
        <dbReference type="Rhea" id="RHEA-COMP:19509"/>
        <dbReference type="ChEBI" id="CHEBI:15378"/>
        <dbReference type="ChEBI" id="CHEBI:50347"/>
        <dbReference type="ChEBI" id="CHEBI:57497"/>
        <dbReference type="ChEBI" id="CHEBI:57570"/>
        <dbReference type="ChEBI" id="CHEBI:132529"/>
        <dbReference type="EC" id="2.4.99.18"/>
    </reaction>
</comment>
<dbReference type="GO" id="GO:0012505">
    <property type="term" value="C:endomembrane system"/>
    <property type="evidence" value="ECO:0007669"/>
    <property type="project" value="UniProtKB-SubCell"/>
</dbReference>
<feature type="transmembrane region" description="Helical" evidence="17">
    <location>
        <begin position="197"/>
        <end position="218"/>
    </location>
</feature>
<dbReference type="Gene3D" id="3.40.50.12610">
    <property type="match status" value="1"/>
</dbReference>
<evidence type="ECO:0000313" key="20">
    <source>
        <dbReference type="EMBL" id="KAJ8613988.1"/>
    </source>
</evidence>
<dbReference type="GO" id="GO:0046872">
    <property type="term" value="F:metal ion binding"/>
    <property type="evidence" value="ECO:0007669"/>
    <property type="project" value="UniProtKB-KW"/>
</dbReference>
<keyword evidence="10" id="KW-0479">Metal-binding</keyword>
<comment type="cofactor">
    <cofactor evidence="1">
        <name>Mn(2+)</name>
        <dbReference type="ChEBI" id="CHEBI:29035"/>
    </cofactor>
</comment>
<feature type="transmembrane region" description="Helical" evidence="17">
    <location>
        <begin position="253"/>
        <end position="270"/>
    </location>
</feature>
<evidence type="ECO:0000256" key="14">
    <source>
        <dbReference type="ARBA" id="ARBA00023211"/>
    </source>
</evidence>
<evidence type="ECO:0000256" key="13">
    <source>
        <dbReference type="ARBA" id="ARBA00023136"/>
    </source>
</evidence>
<evidence type="ECO:0000256" key="5">
    <source>
        <dbReference type="ARBA" id="ARBA00010810"/>
    </source>
</evidence>
<sequence>MHAIRTYGYVIHEFDPWFNFRATKYLAENGVYEFFHWFDRKSWYPLGRPIGTTIYPGMQLISVLIWKVLPYSLNDVCCLIPAWFGGAATLAVSLLTLECSSVSCSAFAAAIMAIVPAHLMRSVGGGYDNESVAITAMCLTFALWCRAVKNPIIGALAGLSYVFMAATWGGFVFVLNVIVAHAFFLSVFRYSENLRKAYTYFYVAGMLSSFIPVVGWRHFKDMELLPGLVAFLGLNLLGFALRRHKGVKARVVAAFYLSAVVAAAAALLYPRGYFGPISARVRGLFVKHTRTGNPLVDSVAEHQPASSKAFEQYLHHVRYLALAGAAASLYYETRSSFLWVYGALTLYFCSKMARLIILLGPAASAFGGIALGMPLDLMMKRRWLFCLGLLGAWRALPYAREFRDYSHSLAEGLSQPSIMFKARLGDEEIIVDDYREAYNWLRRKTPKKARILAWWDYGYQISGISDRTTLADGNTWNHEHIATIGRILTAPEDEAHSIARHLADYVLVWAGGGGDDLAKSPHMARIGNSVYHDFCPNDPTCAHFGFVGRRPTPSMARSLLFKLIAGKQQQSSSSSSEFFKLSFTSKFGKVKIFKILNVSKTSKQFVSNITCDDSWYCPGAYPPAIQWLIDKRKPFKQLEDFNVQGDDESRRYTEEYHRRMDRSSSSSSSSSSSIDLVGCYRLESQFPKKKKYAGGATSFDKAASFAAGSKYFAISRVGQDGHIFAFDDPPTGPTVDDAGCRRKCPDDPSRSCGCADAGCPKSITRQPDEDYIRRWVVYSLAPPIKNDL</sequence>
<keyword evidence="13 17" id="KW-0472">Membrane</keyword>
<dbReference type="GO" id="GO:0016020">
    <property type="term" value="C:membrane"/>
    <property type="evidence" value="ECO:0007669"/>
    <property type="project" value="InterPro"/>
</dbReference>
<keyword evidence="7" id="KW-0328">Glycosyltransferase</keyword>
<dbReference type="AlphaFoldDB" id="A0AAD7XRY3"/>
<dbReference type="Pfam" id="PF02516">
    <property type="entry name" value="STT3"/>
    <property type="match status" value="1"/>
</dbReference>
<evidence type="ECO:0000256" key="2">
    <source>
        <dbReference type="ARBA" id="ARBA00001946"/>
    </source>
</evidence>
<keyword evidence="14" id="KW-0464">Manganese</keyword>
<dbReference type="InterPro" id="IPR003674">
    <property type="entry name" value="Oligo_trans_STT3"/>
</dbReference>
<feature type="transmembrane region" description="Helical" evidence="17">
    <location>
        <begin position="76"/>
        <end position="94"/>
    </location>
</feature>
<gene>
    <name evidence="20" type="ORF">CTAYLR_005631</name>
</gene>
<keyword evidence="8" id="KW-0808">Transferase</keyword>
<dbReference type="InterPro" id="IPR048999">
    <property type="entry name" value="STT3-PglB_core"/>
</dbReference>
<comment type="pathway">
    <text evidence="4">Protein modification; protein glycosylation.</text>
</comment>
<dbReference type="Proteomes" id="UP001230188">
    <property type="component" value="Unassembled WGS sequence"/>
</dbReference>
<evidence type="ECO:0000256" key="1">
    <source>
        <dbReference type="ARBA" id="ARBA00001936"/>
    </source>
</evidence>
<evidence type="ECO:0000256" key="17">
    <source>
        <dbReference type="SAM" id="Phobius"/>
    </source>
</evidence>
<accession>A0AAD7XRY3</accession>
<feature type="compositionally biased region" description="Low complexity" evidence="16">
    <location>
        <begin position="663"/>
        <end position="673"/>
    </location>
</feature>
<feature type="transmembrane region" description="Helical" evidence="17">
    <location>
        <begin position="50"/>
        <end position="69"/>
    </location>
</feature>
<evidence type="ECO:0000313" key="21">
    <source>
        <dbReference type="Proteomes" id="UP001230188"/>
    </source>
</evidence>